<proteinExistence type="predicted"/>
<feature type="compositionally biased region" description="Polar residues" evidence="1">
    <location>
        <begin position="107"/>
        <end position="118"/>
    </location>
</feature>
<organism evidence="2 3">
    <name type="scientific">Pollutimonas subterranea</name>
    <dbReference type="NCBI Taxonomy" id="2045210"/>
    <lineage>
        <taxon>Bacteria</taxon>
        <taxon>Pseudomonadati</taxon>
        <taxon>Pseudomonadota</taxon>
        <taxon>Betaproteobacteria</taxon>
        <taxon>Burkholderiales</taxon>
        <taxon>Alcaligenaceae</taxon>
        <taxon>Pollutimonas</taxon>
    </lineage>
</organism>
<evidence type="ECO:0000256" key="1">
    <source>
        <dbReference type="SAM" id="MobiDB-lite"/>
    </source>
</evidence>
<reference evidence="2 3" key="1">
    <citation type="submission" date="2017-10" db="EMBL/GenBank/DDBJ databases">
        <title>Two draft genome sequences of Pusillimonas sp. strains isolated from a nitrate- and radionuclide-contaminated groundwater in Russia.</title>
        <authorList>
            <person name="Grouzdev D.S."/>
            <person name="Tourova T.P."/>
            <person name="Goeva M.A."/>
            <person name="Babich T.L."/>
            <person name="Sokolova D.S."/>
            <person name="Abdullin R."/>
            <person name="Poltaraus A.B."/>
            <person name="Toshchakov S.V."/>
            <person name="Nazina T.N."/>
        </authorList>
    </citation>
    <scope>NUCLEOTIDE SEQUENCE [LARGE SCALE GENOMIC DNA]</scope>
    <source>
        <strain evidence="2 3">JR1/69-3-13</strain>
    </source>
</reference>
<dbReference type="Proteomes" id="UP000234190">
    <property type="component" value="Unassembled WGS sequence"/>
</dbReference>
<dbReference type="OrthoDB" id="8682935at2"/>
<dbReference type="RefSeq" id="WP_102072282.1">
    <property type="nucleotide sequence ID" value="NZ_PDNW01000001.1"/>
</dbReference>
<gene>
    <name evidence="2" type="ORF">CR159_01885</name>
</gene>
<keyword evidence="3" id="KW-1185">Reference proteome</keyword>
<sequence length="177" mass="19556">MNTKRSKRWNGNLDSLSADFLKDVIEKMESYGPNVQFELPGNAQRPNYQVINNAGKKMAFDKKNLLMSLNSDGNVSDTLSAVFTLEAVKTVMKGGGAKTVTRARASTPRTASSGTRSSYTPVAQVIDTVEHDKYAYFKANRETLPEGIQKHSADISTLMKNGMSAEQAFDEIIKQHF</sequence>
<feature type="region of interest" description="Disordered" evidence="1">
    <location>
        <begin position="99"/>
        <end position="118"/>
    </location>
</feature>
<evidence type="ECO:0000313" key="3">
    <source>
        <dbReference type="Proteomes" id="UP000234190"/>
    </source>
</evidence>
<evidence type="ECO:0000313" key="2">
    <source>
        <dbReference type="EMBL" id="PLC51795.1"/>
    </source>
</evidence>
<name>A0A2N4U9U5_9BURK</name>
<accession>A0A2N4U9U5</accession>
<dbReference type="EMBL" id="PDNW01000001">
    <property type="protein sequence ID" value="PLC51795.1"/>
    <property type="molecule type" value="Genomic_DNA"/>
</dbReference>
<protein>
    <submittedName>
        <fullName evidence="2">Uncharacterized protein</fullName>
    </submittedName>
</protein>
<comment type="caution">
    <text evidence="2">The sequence shown here is derived from an EMBL/GenBank/DDBJ whole genome shotgun (WGS) entry which is preliminary data.</text>
</comment>
<dbReference type="AlphaFoldDB" id="A0A2N4U9U5"/>